<protein>
    <recommendedName>
        <fullName evidence="2">NTF2 domain-containing protein</fullName>
    </recommendedName>
</protein>
<dbReference type="InterPro" id="IPR032710">
    <property type="entry name" value="NTF2-like_dom_sf"/>
</dbReference>
<reference evidence="3 4" key="1">
    <citation type="submission" date="2014-04" db="EMBL/GenBank/DDBJ databases">
        <title>Comparative Genomics of Cryptosporidium Species.</title>
        <authorList>
            <person name="Silva J.C."/>
            <person name="Su Q."/>
            <person name="Chalmers R."/>
            <person name="Chibucos M.C."/>
            <person name="Elwin K."/>
            <person name="Godinez A."/>
            <person name="Guo F."/>
            <person name="Huynh K."/>
            <person name="Orvis J."/>
            <person name="Ott S."/>
            <person name="Sadzewicz L."/>
            <person name="Sengamalay N."/>
            <person name="Shetty A."/>
            <person name="Sun M."/>
            <person name="Tallon L."/>
            <person name="Xiao L."/>
            <person name="Zhang H."/>
            <person name="Fraser C.M."/>
            <person name="Zhu G."/>
            <person name="Kissinger J."/>
            <person name="Widmer G."/>
        </authorList>
    </citation>
    <scope>NUCLEOTIDE SEQUENCE [LARGE SCALE GENOMIC DNA]</scope>
    <source>
        <strain evidence="3 4">UKMEL1</strain>
    </source>
</reference>
<evidence type="ECO:0000259" key="2">
    <source>
        <dbReference type="PROSITE" id="PS50177"/>
    </source>
</evidence>
<dbReference type="PROSITE" id="PS50177">
    <property type="entry name" value="NTF2_DOMAIN"/>
    <property type="match status" value="1"/>
</dbReference>
<gene>
    <name evidence="3" type="ORF">CmeUKMEL1_10815</name>
</gene>
<evidence type="ECO:0000313" key="3">
    <source>
        <dbReference type="EMBL" id="POM84122.1"/>
    </source>
</evidence>
<feature type="compositionally biased region" description="Polar residues" evidence="1">
    <location>
        <begin position="193"/>
        <end position="211"/>
    </location>
</feature>
<feature type="domain" description="NTF2" evidence="2">
    <location>
        <begin position="26"/>
        <end position="166"/>
    </location>
</feature>
<dbReference type="EMBL" id="JIBK01000039">
    <property type="protein sequence ID" value="POM84122.1"/>
    <property type="molecule type" value="Genomic_DNA"/>
</dbReference>
<keyword evidence="4" id="KW-1185">Reference proteome</keyword>
<feature type="region of interest" description="Disordered" evidence="1">
    <location>
        <begin position="338"/>
        <end position="398"/>
    </location>
</feature>
<feature type="compositionally biased region" description="Low complexity" evidence="1">
    <location>
        <begin position="356"/>
        <end position="367"/>
    </location>
</feature>
<dbReference type="OrthoDB" id="339303at2759"/>
<proteinExistence type="predicted"/>
<accession>A0A2P4Z216</accession>
<dbReference type="InterPro" id="IPR018222">
    <property type="entry name" value="Nuclear_transport_factor_2_euk"/>
</dbReference>
<name>A0A2P4Z216_9CRYT</name>
<dbReference type="Gene3D" id="3.10.450.50">
    <property type="match status" value="1"/>
</dbReference>
<feature type="compositionally biased region" description="Polar residues" evidence="1">
    <location>
        <begin position="345"/>
        <end position="355"/>
    </location>
</feature>
<comment type="caution">
    <text evidence="3">The sequence shown here is derived from an EMBL/GenBank/DDBJ whole genome shotgun (WGS) entry which is preliminary data.</text>
</comment>
<organism evidence="3 4">
    <name type="scientific">Cryptosporidium meleagridis</name>
    <dbReference type="NCBI Taxonomy" id="93969"/>
    <lineage>
        <taxon>Eukaryota</taxon>
        <taxon>Sar</taxon>
        <taxon>Alveolata</taxon>
        <taxon>Apicomplexa</taxon>
        <taxon>Conoidasida</taxon>
        <taxon>Coccidia</taxon>
        <taxon>Eucoccidiorida</taxon>
        <taxon>Eimeriorina</taxon>
        <taxon>Cryptosporidiidae</taxon>
        <taxon>Cryptosporidium</taxon>
    </lineage>
</organism>
<feature type="compositionally biased region" description="Polar residues" evidence="1">
    <location>
        <begin position="384"/>
        <end position="398"/>
    </location>
</feature>
<dbReference type="SUPFAM" id="SSF54427">
    <property type="entry name" value="NTF2-like"/>
    <property type="match status" value="1"/>
</dbReference>
<feature type="region of interest" description="Disordered" evidence="1">
    <location>
        <begin position="193"/>
        <end position="241"/>
    </location>
</feature>
<feature type="compositionally biased region" description="Basic and acidic residues" evidence="1">
    <location>
        <begin position="371"/>
        <end position="381"/>
    </location>
</feature>
<dbReference type="AlphaFoldDB" id="A0A2P4Z216"/>
<evidence type="ECO:0000313" key="4">
    <source>
        <dbReference type="Proteomes" id="UP000236928"/>
    </source>
</evidence>
<evidence type="ECO:0000256" key="1">
    <source>
        <dbReference type="SAM" id="MobiDB-lite"/>
    </source>
</evidence>
<dbReference type="Proteomes" id="UP000236928">
    <property type="component" value="Unassembled WGS sequence"/>
</dbReference>
<sequence>MVPSRSASPNRRGSTGSSSISSINARIVPFISNYYSLLGDSPNSLIDLHVSNPDPHLKWQIPSFIIGGNPRIQGSTIIDNGIISIKSFGKDALHNLFSSLPTITCKIPVEIMDINETTENIVTVSIHGYVISGIERLLFFQVLQLFHQINNINKDNFLIFNNIFYVFPIPFDMKSLRSLQTFSNQHSISHSFSLAHTPKSTGSEDYDNNATKEIGHETTGNHSHNPSYQQQHQHANHKQNHHVKTFPTYQDSKKSTKIKPQIKIHGIPANSGLSDKDILSAVSFQLKNSNEGFAIAINRNNDEAIIQVDSVQSQELLSQRGIYIQGFKYKVSNVVKKSDSGIKGNRNSNKNNQAEASGPSSSSAPKKMNSHKKESIPDKDGWITVTSKGKSKSNFLNS</sequence>
<feature type="compositionally biased region" description="Polar residues" evidence="1">
    <location>
        <begin position="218"/>
        <end position="228"/>
    </location>
</feature>
<dbReference type="VEuPathDB" id="CryptoDB:CmeUKMEL1_10815"/>